<comment type="caution">
    <text evidence="1">The sequence shown here is derived from an EMBL/GenBank/DDBJ whole genome shotgun (WGS) entry which is preliminary data.</text>
</comment>
<dbReference type="Proteomes" id="UP000700706">
    <property type="component" value="Unassembled WGS sequence"/>
</dbReference>
<dbReference type="EMBL" id="JAEKLZ010000226">
    <property type="protein sequence ID" value="MBW8726632.1"/>
    <property type="molecule type" value="Genomic_DNA"/>
</dbReference>
<evidence type="ECO:0000313" key="2">
    <source>
        <dbReference type="Proteomes" id="UP000700706"/>
    </source>
</evidence>
<reference evidence="1" key="1">
    <citation type="submission" date="2020-06" db="EMBL/GenBank/DDBJ databases">
        <title>Stable isotope informed genome-resolved metagenomics uncovers potential trophic interactions in rhizosphere soil.</title>
        <authorList>
            <person name="Starr E.P."/>
            <person name="Shi S."/>
            <person name="Blazewicz S.J."/>
            <person name="Koch B.J."/>
            <person name="Probst A.J."/>
            <person name="Hungate B.A."/>
            <person name="Pett-Ridge J."/>
            <person name="Firestone M.K."/>
            <person name="Banfield J.F."/>
        </authorList>
    </citation>
    <scope>NUCLEOTIDE SEQUENCE</scope>
    <source>
        <strain evidence="1">YM_69_17</strain>
    </source>
</reference>
<sequence length="218" mass="24607">MNEPQSDSGEIKPTDPDLKWTGWALDTLREAVAIDMQSKRSTATRQMATPLTPETPDFALMQSRLTRSVRLSIAMTERIRADYLMRREKRRESGEQERRRQRRDQVVEAAVRAVANPEQDWDVDCVRSQVREKLTEDEILDEQLDTLSPEEFVQAVCRKIGRPPPSIPLPQVWDDEAATDDAPPVMIAGRKPAAGWPRPIAASVTGRHVPGMPEPDSS</sequence>
<protein>
    <submittedName>
        <fullName evidence="1">Uncharacterized protein</fullName>
    </submittedName>
</protein>
<accession>A0A952FL53</accession>
<dbReference type="AlphaFoldDB" id="A0A952FL53"/>
<organism evidence="1 2">
    <name type="scientific">Inquilinus limosus</name>
    <dbReference type="NCBI Taxonomy" id="171674"/>
    <lineage>
        <taxon>Bacteria</taxon>
        <taxon>Pseudomonadati</taxon>
        <taxon>Pseudomonadota</taxon>
        <taxon>Alphaproteobacteria</taxon>
        <taxon>Rhodospirillales</taxon>
        <taxon>Rhodospirillaceae</taxon>
        <taxon>Inquilinus</taxon>
    </lineage>
</organism>
<evidence type="ECO:0000313" key="1">
    <source>
        <dbReference type="EMBL" id="MBW8726632.1"/>
    </source>
</evidence>
<gene>
    <name evidence="1" type="ORF">JF625_15960</name>
</gene>
<proteinExistence type="predicted"/>
<name>A0A952FL53_9PROT</name>